<keyword evidence="2" id="KW-1185">Reference proteome</keyword>
<name>A0A1V4L0Z0_PATFA</name>
<protein>
    <submittedName>
        <fullName evidence="1">Uncharacterized protein</fullName>
    </submittedName>
</protein>
<proteinExistence type="predicted"/>
<dbReference type="AlphaFoldDB" id="A0A1V4L0Z0"/>
<accession>A0A1V4L0Z0</accession>
<dbReference type="Proteomes" id="UP000190648">
    <property type="component" value="Unassembled WGS sequence"/>
</dbReference>
<reference evidence="1 2" key="1">
    <citation type="submission" date="2016-02" db="EMBL/GenBank/DDBJ databases">
        <title>Band-tailed pigeon sequencing and assembly.</title>
        <authorList>
            <person name="Soares A.E."/>
            <person name="Novak B.J."/>
            <person name="Rice E.S."/>
            <person name="O'Connell B."/>
            <person name="Chang D."/>
            <person name="Weber S."/>
            <person name="Shapiro B."/>
        </authorList>
    </citation>
    <scope>NUCLEOTIDE SEQUENCE [LARGE SCALE GENOMIC DNA]</scope>
    <source>
        <strain evidence="1">BTP2013</strain>
        <tissue evidence="1">Blood</tissue>
    </source>
</reference>
<evidence type="ECO:0000313" key="2">
    <source>
        <dbReference type="Proteomes" id="UP000190648"/>
    </source>
</evidence>
<comment type="caution">
    <text evidence="1">The sequence shown here is derived from an EMBL/GenBank/DDBJ whole genome shotgun (WGS) entry which is preliminary data.</text>
</comment>
<sequence length="71" mass="7776">MHRPPEGVEGAQVTQLPSFKALLKELRSRNAAMTLHAGSLERLLEGQAKGKSVPVILQQERPEHLGSLLPK</sequence>
<gene>
    <name evidence="1" type="ORF">AV530_006883</name>
</gene>
<evidence type="ECO:0000313" key="1">
    <source>
        <dbReference type="EMBL" id="OPJ90296.1"/>
    </source>
</evidence>
<organism evidence="1 2">
    <name type="scientific">Patagioenas fasciata monilis</name>
    <dbReference type="NCBI Taxonomy" id="372326"/>
    <lineage>
        <taxon>Eukaryota</taxon>
        <taxon>Metazoa</taxon>
        <taxon>Chordata</taxon>
        <taxon>Craniata</taxon>
        <taxon>Vertebrata</taxon>
        <taxon>Euteleostomi</taxon>
        <taxon>Archelosauria</taxon>
        <taxon>Archosauria</taxon>
        <taxon>Dinosauria</taxon>
        <taxon>Saurischia</taxon>
        <taxon>Theropoda</taxon>
        <taxon>Coelurosauria</taxon>
        <taxon>Aves</taxon>
        <taxon>Neognathae</taxon>
        <taxon>Neoaves</taxon>
        <taxon>Columbimorphae</taxon>
        <taxon>Columbiformes</taxon>
        <taxon>Columbidae</taxon>
        <taxon>Patagioenas</taxon>
    </lineage>
</organism>
<dbReference type="EMBL" id="LSYS01000375">
    <property type="protein sequence ID" value="OPJ90296.1"/>
    <property type="molecule type" value="Genomic_DNA"/>
</dbReference>